<dbReference type="InterPro" id="IPR025420">
    <property type="entry name" value="DUF4143"/>
</dbReference>
<dbReference type="InterPro" id="IPR027417">
    <property type="entry name" value="P-loop_NTPase"/>
</dbReference>
<evidence type="ECO:0000259" key="2">
    <source>
        <dbReference type="Pfam" id="PF13635"/>
    </source>
</evidence>
<feature type="domain" description="AAA" evidence="1">
    <location>
        <begin position="22"/>
        <end position="150"/>
    </location>
</feature>
<proteinExistence type="predicted"/>
<organism evidence="4 6">
    <name type="scientific">Veillonella nakazawae</name>
    <dbReference type="NCBI Taxonomy" id="2682456"/>
    <lineage>
        <taxon>Bacteria</taxon>
        <taxon>Bacillati</taxon>
        <taxon>Bacillota</taxon>
        <taxon>Negativicutes</taxon>
        <taxon>Veillonellales</taxon>
        <taxon>Veillonellaceae</taxon>
        <taxon>Veillonella</taxon>
    </lineage>
</organism>
<dbReference type="GO" id="GO:0005524">
    <property type="term" value="F:ATP binding"/>
    <property type="evidence" value="ECO:0007669"/>
    <property type="project" value="UniProtKB-KW"/>
</dbReference>
<sequence length="400" mass="46755">MPLIQREQYLEFLRRHKDQDVIKVVSGVRRCGKSTLFELFKQELLASGVKANQIISINFEDLEYEPLQEYHALHEYIVERLIPETPMYVFLDEVQHVPQFEKVVGSLFIKPNVDIYITGSNAYFMSSDIATLLTGRYVQVEMLPLSFKEFHSAYSQQNLSDMDIYNLYIEHSSFPRLVHVEDDESIDEYLESILNTVILKDIVTRLKITDVPLLLDIIKYLLANIGSLINPTKIANTLTSYGRKTDNKTVEKYLQGLKDGLLIYEVDRFDVKGKALLQRNAKYYVVDSAFRKFLLSRTDSDRGHILENIVYLELIRRGYRVYVGHLQNGEIDFVAKMPHRLEYYQVSYSVMDDTTLRRELSPLEKLDDNYPKYLLTMDVLHKTDNHNGIEQKNVLDWLLE</sequence>
<dbReference type="EMBL" id="JAJDLA010000009">
    <property type="protein sequence ID" value="MCB8605926.1"/>
    <property type="molecule type" value="Genomic_DNA"/>
</dbReference>
<name>A0AB35HCD7_9FIRM</name>
<evidence type="ECO:0000313" key="5">
    <source>
        <dbReference type="Proteomes" id="UP000509249"/>
    </source>
</evidence>
<dbReference type="SUPFAM" id="SSF52540">
    <property type="entry name" value="P-loop containing nucleoside triphosphate hydrolases"/>
    <property type="match status" value="1"/>
</dbReference>
<protein>
    <submittedName>
        <fullName evidence="4">ATP-binding protein</fullName>
    </submittedName>
    <submittedName>
        <fullName evidence="3">ATPase</fullName>
    </submittedName>
</protein>
<evidence type="ECO:0000313" key="4">
    <source>
        <dbReference type="EMBL" id="MCB8605926.1"/>
    </source>
</evidence>
<dbReference type="Proteomes" id="UP001198010">
    <property type="component" value="Unassembled WGS sequence"/>
</dbReference>
<keyword evidence="4" id="KW-0547">Nucleotide-binding</keyword>
<evidence type="ECO:0000259" key="1">
    <source>
        <dbReference type="Pfam" id="PF13173"/>
    </source>
</evidence>
<reference evidence="4" key="2">
    <citation type="submission" date="2021-10" db="EMBL/GenBank/DDBJ databases">
        <title>Collection of gut derived symbiotic bacterial strains cultured from healthy donors.</title>
        <authorList>
            <person name="Lin H."/>
            <person name="Littmann E."/>
            <person name="Kohout C."/>
            <person name="Pamer E.G."/>
        </authorList>
    </citation>
    <scope>NUCLEOTIDE SEQUENCE</scope>
    <source>
        <strain evidence="4">DFI.4.35</strain>
    </source>
</reference>
<dbReference type="Pfam" id="PF13635">
    <property type="entry name" value="DUF4143"/>
    <property type="match status" value="1"/>
</dbReference>
<reference evidence="3 5" key="1">
    <citation type="journal article" date="2020" name="Int. J. Syst. Evol. Microbiol.">
        <title>Veillonella nakazawae sp. nov., an anaerobic gram-negative coccus isolated from the oral cavity of Japanese children.</title>
        <authorList>
            <person name="Mashima I."/>
            <person name="Theodorea C.F."/>
            <person name="Djais A.A."/>
            <person name="Kunihiro T."/>
            <person name="Kawamura Y."/>
            <person name="Otomo M."/>
            <person name="Saitoh M."/>
            <person name="Tamai R."/>
            <person name="Kiyoura Y."/>
        </authorList>
    </citation>
    <scope>NUCLEOTIDE SEQUENCE [LARGE SCALE GENOMIC DNA]</scope>
    <source>
        <strain evidence="3 5">T1-7</strain>
    </source>
</reference>
<keyword evidence="5" id="KW-1185">Reference proteome</keyword>
<dbReference type="RefSeq" id="WP_119209239.1">
    <property type="nucleotide sequence ID" value="NZ_AP022321.1"/>
</dbReference>
<dbReference type="PANTHER" id="PTHR33295:SF20">
    <property type="entry name" value="ATPASE"/>
    <property type="match status" value="1"/>
</dbReference>
<dbReference type="InterPro" id="IPR041682">
    <property type="entry name" value="AAA_14"/>
</dbReference>
<feature type="domain" description="DUF4143" evidence="2">
    <location>
        <begin position="200"/>
        <end position="347"/>
    </location>
</feature>
<dbReference type="EMBL" id="AP022321">
    <property type="protein sequence ID" value="BBU35446.1"/>
    <property type="molecule type" value="Genomic_DNA"/>
</dbReference>
<dbReference type="AlphaFoldDB" id="A0AB35HCD7"/>
<evidence type="ECO:0000313" key="6">
    <source>
        <dbReference type="Proteomes" id="UP001198010"/>
    </source>
</evidence>
<accession>A0AB35HCD7</accession>
<evidence type="ECO:0000313" key="3">
    <source>
        <dbReference type="EMBL" id="BBU35446.1"/>
    </source>
</evidence>
<dbReference type="Proteomes" id="UP000509249">
    <property type="component" value="Chromosome"/>
</dbReference>
<dbReference type="Pfam" id="PF13173">
    <property type="entry name" value="AAA_14"/>
    <property type="match status" value="1"/>
</dbReference>
<gene>
    <name evidence="4" type="ORF">LJD63_06595</name>
    <name evidence="3" type="ORF">VEIT17_18920</name>
</gene>
<dbReference type="PANTHER" id="PTHR33295">
    <property type="entry name" value="ATPASE"/>
    <property type="match status" value="1"/>
</dbReference>
<keyword evidence="4" id="KW-0067">ATP-binding</keyword>